<accession>A0A7R9BCL6</accession>
<dbReference type="EMBL" id="OC028214">
    <property type="protein sequence ID" value="CAD7269550.1"/>
    <property type="molecule type" value="Genomic_DNA"/>
</dbReference>
<protein>
    <submittedName>
        <fullName evidence="1">Uncharacterized protein</fullName>
    </submittedName>
</protein>
<gene>
    <name evidence="1" type="ORF">TSIB3V08_LOCUS13550</name>
</gene>
<reference evidence="1" key="1">
    <citation type="submission" date="2020-11" db="EMBL/GenBank/DDBJ databases">
        <authorList>
            <person name="Tran Van P."/>
        </authorList>
    </citation>
    <scope>NUCLEOTIDE SEQUENCE</scope>
</reference>
<proteinExistence type="predicted"/>
<evidence type="ECO:0000313" key="1">
    <source>
        <dbReference type="EMBL" id="CAD7269550.1"/>
    </source>
</evidence>
<name>A0A7R9BCL6_TIMSH</name>
<organism evidence="1">
    <name type="scientific">Timema shepardi</name>
    <name type="common">Walking stick</name>
    <dbReference type="NCBI Taxonomy" id="629360"/>
    <lineage>
        <taxon>Eukaryota</taxon>
        <taxon>Metazoa</taxon>
        <taxon>Ecdysozoa</taxon>
        <taxon>Arthropoda</taxon>
        <taxon>Hexapoda</taxon>
        <taxon>Insecta</taxon>
        <taxon>Pterygota</taxon>
        <taxon>Neoptera</taxon>
        <taxon>Polyneoptera</taxon>
        <taxon>Phasmatodea</taxon>
        <taxon>Timematodea</taxon>
        <taxon>Timematoidea</taxon>
        <taxon>Timematidae</taxon>
        <taxon>Timema</taxon>
    </lineage>
</organism>
<dbReference type="AlphaFoldDB" id="A0A7R9BCL6"/>
<sequence>MASLLLTDSSHLNSDGQHFRYIPKFRPSEVTAAKHMFLQIICQHRVMAALIKESATVYQHVINELAGELGNI</sequence>